<protein>
    <submittedName>
        <fullName evidence="1">Uncharacterized protein</fullName>
    </submittedName>
</protein>
<dbReference type="EMBL" id="JANAKD010000561">
    <property type="protein sequence ID" value="KAJ3492762.1"/>
    <property type="molecule type" value="Genomic_DNA"/>
</dbReference>
<name>A0ACC1QT93_9HYPO</name>
<evidence type="ECO:0000313" key="2">
    <source>
        <dbReference type="Proteomes" id="UP001148737"/>
    </source>
</evidence>
<proteinExistence type="predicted"/>
<dbReference type="Proteomes" id="UP001148737">
    <property type="component" value="Unassembled WGS sequence"/>
</dbReference>
<sequence length="1112" mass="123817">MASMEPTEEEISQVIDFAGLDRLDDRSMVIQALKNNSRNVETVVMSYFDNPGGFRQRFTQVWNDSMFGADRNGENDNNAGSSFHIEEPNPNPSFYIESMNNSMHESDVIQGVTPPPDRYGPGAPSRPPSRSNAKSPLGRMVDLTTSDVPRFVGQSDPDQLNQDMERALRESAQEAGMTGPGQESGVMENTSTPYFGPATRAQYDHADWAMVPVGGSNPTSNVLPAVDRQRKTDAPAFLVQHPNTVGNHRLGGLLTILHEIPLARNILLRCGTPSAAYGYDMEWWKGKSITPPQSVHAPTPGSDLEWGSDDDVKPGFEDEIHRLMAFLDSTERSYGSTSVLTELVPYPAIGPEKQFYESLGQRNGEKVYPLTQVASLAPVHGDDLGENEDARFGLLEIEHLRGDYNTIKTLYEALDHLMWSDVLSWNELSEESKMAMFKEMGDVIAIKFGGEGPEDSLDIPTELYPEKYLTSRKGDAHRIQKAWCETKLAMMRIAREEQAVHEWRDDFNQLSFNKKVRMEKASEQWKVLEKYLQSAGQFTGMQQSGFDTNRFPDYHEAPEALSDIQQQSLDKVGDVLKLTERVLSDVDKKLEGLNAELDRLKAKQRSLGRLLTDPEKNRPQPMTCKKYLLRGVATERDVIYVCRRQQTDLIDLGDSPKKPDQWWRLAYAQGEEHPVKAEKIEIERVLREVWQETKTPLLIYATDAALDAPNDPLSLPLERFVKADNKAFRNELNMERNNEQENRFPAPFMDPISPSKRKHRADSIDSLDSNHASLGSDEGNGFDNPFEEQPANFSFQRGEYQPHVMDTDGLPVPTGIGSHYNEYAGISHEDLVGQDPSMKPPDYSDVPPPPREMEQLLPQRPSFSAAVPESTERGAGRERDGHRNAEVPPSHAPQHPPLPSPIDKSLKSPWRHWQPCPRRRRRPAAPSAAPSPSAATTPSPVLVAASVIITISSGFLSHLPDDVEPAARQWGLEAVLGVGVGLKISSTTFLAVLESSFEDHASASPSASSSSSPRSKTACTDTLTPDELASFYRSPLALFQFGPLQQVLARRAFIDAFRVDMYICVGVSVASFFVALFTFQRHPPSVQSKLEDLEKELSRAAPPTDASETAEA</sequence>
<evidence type="ECO:0000313" key="1">
    <source>
        <dbReference type="EMBL" id="KAJ3492762.1"/>
    </source>
</evidence>
<keyword evidence="2" id="KW-1185">Reference proteome</keyword>
<reference evidence="1" key="1">
    <citation type="submission" date="2022-07" db="EMBL/GenBank/DDBJ databases">
        <title>Genome Sequence of Lecanicillium saksenae.</title>
        <authorList>
            <person name="Buettner E."/>
        </authorList>
    </citation>
    <scope>NUCLEOTIDE SEQUENCE</scope>
    <source>
        <strain evidence="1">VT-O1</strain>
    </source>
</reference>
<gene>
    <name evidence="1" type="ORF">NLG97_g5163</name>
</gene>
<organism evidence="1 2">
    <name type="scientific">Lecanicillium saksenae</name>
    <dbReference type="NCBI Taxonomy" id="468837"/>
    <lineage>
        <taxon>Eukaryota</taxon>
        <taxon>Fungi</taxon>
        <taxon>Dikarya</taxon>
        <taxon>Ascomycota</taxon>
        <taxon>Pezizomycotina</taxon>
        <taxon>Sordariomycetes</taxon>
        <taxon>Hypocreomycetidae</taxon>
        <taxon>Hypocreales</taxon>
        <taxon>Cordycipitaceae</taxon>
        <taxon>Lecanicillium</taxon>
    </lineage>
</organism>
<comment type="caution">
    <text evidence="1">The sequence shown here is derived from an EMBL/GenBank/DDBJ whole genome shotgun (WGS) entry which is preliminary data.</text>
</comment>
<accession>A0ACC1QT93</accession>